<dbReference type="EnsemblPlants" id="AVESA.00010b.r2.1DG0120900.1">
    <property type="protein sequence ID" value="AVESA.00010b.r2.1DG0120900.1.CDS"/>
    <property type="gene ID" value="AVESA.00010b.r2.1DG0120900"/>
</dbReference>
<accession>A0ACD5TSJ7</accession>
<organism evidence="1 2">
    <name type="scientific">Avena sativa</name>
    <name type="common">Oat</name>
    <dbReference type="NCBI Taxonomy" id="4498"/>
    <lineage>
        <taxon>Eukaryota</taxon>
        <taxon>Viridiplantae</taxon>
        <taxon>Streptophyta</taxon>
        <taxon>Embryophyta</taxon>
        <taxon>Tracheophyta</taxon>
        <taxon>Spermatophyta</taxon>
        <taxon>Magnoliopsida</taxon>
        <taxon>Liliopsida</taxon>
        <taxon>Poales</taxon>
        <taxon>Poaceae</taxon>
        <taxon>BOP clade</taxon>
        <taxon>Pooideae</taxon>
        <taxon>Poodae</taxon>
        <taxon>Poeae</taxon>
        <taxon>Poeae Chloroplast Group 1 (Aveneae type)</taxon>
        <taxon>Aveninae</taxon>
        <taxon>Avena</taxon>
    </lineage>
</organism>
<evidence type="ECO:0000313" key="2">
    <source>
        <dbReference type="Proteomes" id="UP001732700"/>
    </source>
</evidence>
<dbReference type="Proteomes" id="UP001732700">
    <property type="component" value="Chromosome 1D"/>
</dbReference>
<keyword evidence="2" id="KW-1185">Reference proteome</keyword>
<reference evidence="1" key="2">
    <citation type="submission" date="2025-09" db="UniProtKB">
        <authorList>
            <consortium name="EnsemblPlants"/>
        </authorList>
    </citation>
    <scope>IDENTIFICATION</scope>
</reference>
<proteinExistence type="predicted"/>
<reference evidence="1" key="1">
    <citation type="submission" date="2021-05" db="EMBL/GenBank/DDBJ databases">
        <authorList>
            <person name="Scholz U."/>
            <person name="Mascher M."/>
            <person name="Fiebig A."/>
        </authorList>
    </citation>
    <scope>NUCLEOTIDE SEQUENCE [LARGE SCALE GENOMIC DNA]</scope>
</reference>
<name>A0ACD5TSJ7_AVESA</name>
<sequence>MEAQSHEINFSEIVGSLEVERPAACDDGKTHEISMEVEFDESLATQPLPATATPANGTISDVEEEIKSDELMLDLSKYILLLATLVATVTYPAAFSPSGAAWQDKDAVASHLATSYDLRYRVFYYCNATAFASTLVVIVLVLVLQARRRDGLVIVKLIQAVMMLNLLSAVGAYTAGTSCDRVTTIYSLVLVGITVTWLVIQMVWTSFWSGQFYYSDAAVEKRIRKVLMLLATFAVGVTYVAAGKSTPGGFWNDDVVLVEGHGKRQTVFLCFNATAFVASLLIIVVLLDRKPRVNEAYGLITAALLSLIVAYIAGSSRKIDIDTTTIYLYGLVGAVLILFIIILQIAVGQGWIEALRRPRNKIEKVHGWLGTKLQEAVKKVLRQRHNNGRDTAVHKASSLVLLLATAAATVTYQAGLNPPGGVWPDSGSGHIAGDPILLTTNARRFKVFFYCNSIAFVASSVTIILVQNELLLETNVLKAAMVLDLFALIGAYAAPLRKLSWWGRGASATTGSSSSLSWPRPSPTKPG</sequence>
<protein>
    <submittedName>
        <fullName evidence="1">Uncharacterized protein</fullName>
    </submittedName>
</protein>
<evidence type="ECO:0000313" key="1">
    <source>
        <dbReference type="EnsemblPlants" id="AVESA.00010b.r2.1DG0120900.1.CDS"/>
    </source>
</evidence>